<feature type="region of interest" description="Disordered" evidence="1">
    <location>
        <begin position="337"/>
        <end position="364"/>
    </location>
</feature>
<dbReference type="EMBL" id="JARK01001368">
    <property type="protein sequence ID" value="EYC16814.1"/>
    <property type="molecule type" value="Genomic_DNA"/>
</dbReference>
<name>A0A016UN39_9BILA</name>
<accession>A0A016UN39</accession>
<dbReference type="OrthoDB" id="10395601at2759"/>
<dbReference type="Proteomes" id="UP000024635">
    <property type="component" value="Unassembled WGS sequence"/>
</dbReference>
<sequence>MGVLNARASIMKDMASRIANAAQTHAFTASRWPRVLLIEDFMPRVMYTPLMYYSQLFICVSVTLITYGCSRRRVEESGKFESTKKEVVAVTSNSTSETRDNIIEITAKSDRAEWFSQEPRKPSPQERRKPSSNEHHKPVGKHDDSKDPHHPKSLSLDSLKQDFKPTSEGGPDGKRAEPLAQVKNVPTKTGTRKFEIFSAILKFQCLNCTQLTAPHVAQKHDTGNSRNLAKMSVDLKKTQEYNWDKAQKGRKKHVFVLEPISFLNSANKEEEQKKVPQDDETINDAPSLVRVNISKDSEELQSYQGQVKAKGEVPKDLPTAREVSFDESLLYPLQKTMGSQRLEANEGLALDKTPYPSSEARANQ</sequence>
<feature type="compositionally biased region" description="Basic and acidic residues" evidence="1">
    <location>
        <begin position="159"/>
        <end position="177"/>
    </location>
</feature>
<evidence type="ECO:0000256" key="1">
    <source>
        <dbReference type="SAM" id="MobiDB-lite"/>
    </source>
</evidence>
<proteinExistence type="predicted"/>
<organism evidence="2 3">
    <name type="scientific">Ancylostoma ceylanicum</name>
    <dbReference type="NCBI Taxonomy" id="53326"/>
    <lineage>
        <taxon>Eukaryota</taxon>
        <taxon>Metazoa</taxon>
        <taxon>Ecdysozoa</taxon>
        <taxon>Nematoda</taxon>
        <taxon>Chromadorea</taxon>
        <taxon>Rhabditida</taxon>
        <taxon>Rhabditina</taxon>
        <taxon>Rhabditomorpha</taxon>
        <taxon>Strongyloidea</taxon>
        <taxon>Ancylostomatidae</taxon>
        <taxon>Ancylostomatinae</taxon>
        <taxon>Ancylostoma</taxon>
    </lineage>
</organism>
<feature type="compositionally biased region" description="Basic and acidic residues" evidence="1">
    <location>
        <begin position="113"/>
        <end position="150"/>
    </location>
</feature>
<evidence type="ECO:0000313" key="3">
    <source>
        <dbReference type="Proteomes" id="UP000024635"/>
    </source>
</evidence>
<dbReference type="AlphaFoldDB" id="A0A016UN39"/>
<evidence type="ECO:0000313" key="2">
    <source>
        <dbReference type="EMBL" id="EYC16814.1"/>
    </source>
</evidence>
<protein>
    <submittedName>
        <fullName evidence="2">Uncharacterized protein</fullName>
    </submittedName>
</protein>
<reference evidence="3" key="1">
    <citation type="journal article" date="2015" name="Nat. Genet.">
        <title>The genome and transcriptome of the zoonotic hookworm Ancylostoma ceylanicum identify infection-specific gene families.</title>
        <authorList>
            <person name="Schwarz E.M."/>
            <person name="Hu Y."/>
            <person name="Antoshechkin I."/>
            <person name="Miller M.M."/>
            <person name="Sternberg P.W."/>
            <person name="Aroian R.V."/>
        </authorList>
    </citation>
    <scope>NUCLEOTIDE SEQUENCE</scope>
    <source>
        <strain evidence="3">HY135</strain>
    </source>
</reference>
<gene>
    <name evidence="2" type="primary">Acey_s0032.g2508</name>
    <name evidence="2" type="ORF">Y032_0032g2508</name>
</gene>
<feature type="region of interest" description="Disordered" evidence="1">
    <location>
        <begin position="113"/>
        <end position="184"/>
    </location>
</feature>
<keyword evidence="3" id="KW-1185">Reference proteome</keyword>
<comment type="caution">
    <text evidence="2">The sequence shown here is derived from an EMBL/GenBank/DDBJ whole genome shotgun (WGS) entry which is preliminary data.</text>
</comment>